<accession>A0A150GDX0</accession>
<sequence>MYFCGSVLGCMLFWSFLVDLVLTRLEVRFYLRLVMLPSAHLLLKVWLNFLGAYIAFQQLFREHHVGGEPPRRLNSAETWVERLLLCGLLFTCVCVAITACCHAAVAALYSHGTRQKILAVLQHEYVMYRLIREKLMEENEMRGATSLSGLSDRPSATSPLSPRQSQAAAAAAGGGRYARRSLDGGVKGSPRGASDGAAGATPTAAARRRQSMLVLKEMFHNPLARHSSGTPPTPSTRTIAAHAAAMPAPLRVRPPSASGTPTGGQRQTASEDIALPPPPPPPSAPLPPAPPPPPPAGADEEPPAAAVPDQAKPPGPTGGADGRQSAAYGRGSKPDGEATGNGMTLDLDFDIDIGGIIIPDEMPATGRASASEPDGGGGGGGGSKRQGSKRRKLSRHARRRSASYADLSDAMQSIQAQVHVRQSLLATLEMYNWLLRPKTGPAAESGPPNTSGRISGSEGPTPRASQSGAGGGPVAAAAARPLWRQLLTWAANGLAKVVQRLIVSPRVLLDDLLNVYRGLTDADIPVLANDFADAVWDCVAPVGANMSQEDFMHMFPKEADRKIAWDVLDSNKDGVISRAELVSAVSIFLNQERAMALNIAAIRRLTVSLQISLIAIVNGVFLMVAYLTILNVAEFFRGSSGASNKTSLDIFSIYMLAVSLIFSEQIKNVLSGCMIILSQQPFDVGEELVIEESPGWRFMGVVQDFNLFFLRLKKSTDGELVNVPVRHLMERRFTNLTRSDWKIEQSFFAVDVSTPPSVLAAVTEAGLAVVRASPGEFDTGYGFMAFFHGFERPGKVVIRTFHR</sequence>
<organism evidence="4 5">
    <name type="scientific">Gonium pectorale</name>
    <name type="common">Green alga</name>
    <dbReference type="NCBI Taxonomy" id="33097"/>
    <lineage>
        <taxon>Eukaryota</taxon>
        <taxon>Viridiplantae</taxon>
        <taxon>Chlorophyta</taxon>
        <taxon>core chlorophytes</taxon>
        <taxon>Chlorophyceae</taxon>
        <taxon>CS clade</taxon>
        <taxon>Chlamydomonadales</taxon>
        <taxon>Volvocaceae</taxon>
        <taxon>Gonium</taxon>
    </lineage>
</organism>
<evidence type="ECO:0000256" key="1">
    <source>
        <dbReference type="SAM" id="MobiDB-lite"/>
    </source>
</evidence>
<keyword evidence="2" id="KW-0472">Membrane</keyword>
<dbReference type="GO" id="GO:0005509">
    <property type="term" value="F:calcium ion binding"/>
    <property type="evidence" value="ECO:0007669"/>
    <property type="project" value="InterPro"/>
</dbReference>
<reference evidence="5" key="1">
    <citation type="journal article" date="2016" name="Nat. Commun.">
        <title>The Gonium pectorale genome demonstrates co-option of cell cycle regulation during the evolution of multicellularity.</title>
        <authorList>
            <person name="Hanschen E.R."/>
            <person name="Marriage T.N."/>
            <person name="Ferris P.J."/>
            <person name="Hamaji T."/>
            <person name="Toyoda A."/>
            <person name="Fujiyama A."/>
            <person name="Neme R."/>
            <person name="Noguchi H."/>
            <person name="Minakuchi Y."/>
            <person name="Suzuki M."/>
            <person name="Kawai-Toyooka H."/>
            <person name="Smith D.R."/>
            <person name="Sparks H."/>
            <person name="Anderson J."/>
            <person name="Bakaric R."/>
            <person name="Luria V."/>
            <person name="Karger A."/>
            <person name="Kirschner M.W."/>
            <person name="Durand P.M."/>
            <person name="Michod R.E."/>
            <person name="Nozaki H."/>
            <person name="Olson B.J."/>
        </authorList>
    </citation>
    <scope>NUCLEOTIDE SEQUENCE [LARGE SCALE GENOMIC DNA]</scope>
    <source>
        <strain evidence="5">NIES-2863</strain>
    </source>
</reference>
<evidence type="ECO:0000259" key="3">
    <source>
        <dbReference type="PROSITE" id="PS50222"/>
    </source>
</evidence>
<dbReference type="PROSITE" id="PS50222">
    <property type="entry name" value="EF_HAND_2"/>
    <property type="match status" value="1"/>
</dbReference>
<dbReference type="Pfam" id="PF00924">
    <property type="entry name" value="MS_channel_2nd"/>
    <property type="match status" value="1"/>
</dbReference>
<dbReference type="GO" id="GO:0005262">
    <property type="term" value="F:calcium channel activity"/>
    <property type="evidence" value="ECO:0007669"/>
    <property type="project" value="TreeGrafter"/>
</dbReference>
<dbReference type="InterPro" id="IPR018247">
    <property type="entry name" value="EF_Hand_1_Ca_BS"/>
</dbReference>
<feature type="transmembrane region" description="Helical" evidence="2">
    <location>
        <begin position="6"/>
        <end position="22"/>
    </location>
</feature>
<dbReference type="EMBL" id="LSYV01000032">
    <property type="protein sequence ID" value="KXZ48026.1"/>
    <property type="molecule type" value="Genomic_DNA"/>
</dbReference>
<dbReference type="GO" id="GO:0006874">
    <property type="term" value="P:intracellular calcium ion homeostasis"/>
    <property type="evidence" value="ECO:0007669"/>
    <property type="project" value="TreeGrafter"/>
</dbReference>
<dbReference type="AlphaFoldDB" id="A0A150GDX0"/>
<evidence type="ECO:0000256" key="2">
    <source>
        <dbReference type="SAM" id="Phobius"/>
    </source>
</evidence>
<feature type="compositionally biased region" description="Pro residues" evidence="1">
    <location>
        <begin position="275"/>
        <end position="296"/>
    </location>
</feature>
<name>A0A150GDX0_GONPE</name>
<feature type="transmembrane region" description="Helical" evidence="2">
    <location>
        <begin position="611"/>
        <end position="630"/>
    </location>
</feature>
<evidence type="ECO:0000313" key="5">
    <source>
        <dbReference type="Proteomes" id="UP000075714"/>
    </source>
</evidence>
<feature type="compositionally biased region" description="Gly residues" evidence="1">
    <location>
        <begin position="374"/>
        <end position="384"/>
    </location>
</feature>
<feature type="region of interest" description="Disordered" evidence="1">
    <location>
        <begin position="439"/>
        <end position="474"/>
    </location>
</feature>
<comment type="caution">
    <text evidence="4">The sequence shown here is derived from an EMBL/GenBank/DDBJ whole genome shotgun (WGS) entry which is preliminary data.</text>
</comment>
<dbReference type="PANTHER" id="PTHR31323">
    <property type="entry name" value="MECHANOSENSITIVE ION CHANNEL PROTEIN MSY2"/>
    <property type="match status" value="1"/>
</dbReference>
<dbReference type="Proteomes" id="UP000075714">
    <property type="component" value="Unassembled WGS sequence"/>
</dbReference>
<evidence type="ECO:0000313" key="4">
    <source>
        <dbReference type="EMBL" id="KXZ48026.1"/>
    </source>
</evidence>
<proteinExistence type="predicted"/>
<dbReference type="PANTHER" id="PTHR31323:SF1">
    <property type="entry name" value="MECHANOSENSITIVE ION CHANNEL PROTEIN"/>
    <property type="match status" value="1"/>
</dbReference>
<feature type="region of interest" description="Disordered" evidence="1">
    <location>
        <begin position="361"/>
        <end position="405"/>
    </location>
</feature>
<keyword evidence="5" id="KW-1185">Reference proteome</keyword>
<feature type="domain" description="EF-hand" evidence="3">
    <location>
        <begin position="556"/>
        <end position="591"/>
    </location>
</feature>
<keyword evidence="2" id="KW-1133">Transmembrane helix</keyword>
<dbReference type="InterPro" id="IPR002048">
    <property type="entry name" value="EF_hand_dom"/>
</dbReference>
<feature type="compositionally biased region" description="Low complexity" evidence="1">
    <location>
        <begin position="192"/>
        <end position="205"/>
    </location>
</feature>
<feature type="compositionally biased region" description="Polar residues" evidence="1">
    <location>
        <begin position="145"/>
        <end position="166"/>
    </location>
</feature>
<feature type="compositionally biased region" description="Polar residues" evidence="1">
    <location>
        <begin position="257"/>
        <end position="270"/>
    </location>
</feature>
<dbReference type="PROSITE" id="PS00018">
    <property type="entry name" value="EF_HAND_1"/>
    <property type="match status" value="1"/>
</dbReference>
<feature type="region of interest" description="Disordered" evidence="1">
    <location>
        <begin position="142"/>
        <end position="207"/>
    </location>
</feature>
<protein>
    <recommendedName>
        <fullName evidence="3">EF-hand domain-containing protein</fullName>
    </recommendedName>
</protein>
<feature type="transmembrane region" description="Helical" evidence="2">
    <location>
        <begin position="82"/>
        <end position="109"/>
    </location>
</feature>
<feature type="transmembrane region" description="Helical" evidence="2">
    <location>
        <begin position="34"/>
        <end position="56"/>
    </location>
</feature>
<keyword evidence="2" id="KW-0812">Transmembrane</keyword>
<feature type="compositionally biased region" description="Basic residues" evidence="1">
    <location>
        <begin position="386"/>
        <end position="401"/>
    </location>
</feature>
<dbReference type="GO" id="GO:0016020">
    <property type="term" value="C:membrane"/>
    <property type="evidence" value="ECO:0007669"/>
    <property type="project" value="InterPro"/>
</dbReference>
<gene>
    <name evidence="4" type="ORF">GPECTOR_31g390</name>
</gene>
<feature type="region of interest" description="Disordered" evidence="1">
    <location>
        <begin position="248"/>
        <end position="344"/>
    </location>
</feature>
<dbReference type="InterPro" id="IPR006685">
    <property type="entry name" value="MscS_channel_2nd"/>
</dbReference>
<dbReference type="STRING" id="33097.A0A150GDX0"/>
<dbReference type="OrthoDB" id="544685at2759"/>